<organism evidence="2 3">
    <name type="scientific">Zophobas morio</name>
    <dbReference type="NCBI Taxonomy" id="2755281"/>
    <lineage>
        <taxon>Eukaryota</taxon>
        <taxon>Metazoa</taxon>
        <taxon>Ecdysozoa</taxon>
        <taxon>Arthropoda</taxon>
        <taxon>Hexapoda</taxon>
        <taxon>Insecta</taxon>
        <taxon>Pterygota</taxon>
        <taxon>Neoptera</taxon>
        <taxon>Endopterygota</taxon>
        <taxon>Coleoptera</taxon>
        <taxon>Polyphaga</taxon>
        <taxon>Cucujiformia</taxon>
        <taxon>Tenebrionidae</taxon>
        <taxon>Zophobas</taxon>
    </lineage>
</organism>
<dbReference type="AlphaFoldDB" id="A0AA38HP73"/>
<sequence>MEGGWYMFQARPPEIHDQNDTPATGSHLRPESRRLEDDRFGPTANWLTVFLRGKNSPHQMVARMVFPDVGLCLPGRGTVLSRKWFDGRRWAIGVAGAMVWRTYPELGAPVHAVGCGRH</sequence>
<accession>A0AA38HP73</accession>
<comment type="caution">
    <text evidence="2">The sequence shown here is derived from an EMBL/GenBank/DDBJ whole genome shotgun (WGS) entry which is preliminary data.</text>
</comment>
<dbReference type="EMBL" id="JALNTZ010000009">
    <property type="protein sequence ID" value="KAJ3641113.1"/>
    <property type="molecule type" value="Genomic_DNA"/>
</dbReference>
<proteinExistence type="predicted"/>
<protein>
    <submittedName>
        <fullName evidence="2">Uncharacterized protein</fullName>
    </submittedName>
</protein>
<evidence type="ECO:0000256" key="1">
    <source>
        <dbReference type="SAM" id="MobiDB-lite"/>
    </source>
</evidence>
<keyword evidence="3" id="KW-1185">Reference proteome</keyword>
<feature type="region of interest" description="Disordered" evidence="1">
    <location>
        <begin position="12"/>
        <end position="35"/>
    </location>
</feature>
<evidence type="ECO:0000313" key="2">
    <source>
        <dbReference type="EMBL" id="KAJ3641113.1"/>
    </source>
</evidence>
<reference evidence="2" key="1">
    <citation type="journal article" date="2023" name="G3 (Bethesda)">
        <title>Whole genome assemblies of Zophobas morio and Tenebrio molitor.</title>
        <authorList>
            <person name="Kaur S."/>
            <person name="Stinson S.A."/>
            <person name="diCenzo G.C."/>
        </authorList>
    </citation>
    <scope>NUCLEOTIDE SEQUENCE</scope>
    <source>
        <strain evidence="2">QUZm001</strain>
    </source>
</reference>
<dbReference type="Proteomes" id="UP001168821">
    <property type="component" value="Unassembled WGS sequence"/>
</dbReference>
<name>A0AA38HP73_9CUCU</name>
<evidence type="ECO:0000313" key="3">
    <source>
        <dbReference type="Proteomes" id="UP001168821"/>
    </source>
</evidence>
<gene>
    <name evidence="2" type="ORF">Zmor_027632</name>
</gene>